<feature type="compositionally biased region" description="Basic and acidic residues" evidence="2">
    <location>
        <begin position="639"/>
        <end position="655"/>
    </location>
</feature>
<evidence type="ECO:0008006" key="5">
    <source>
        <dbReference type="Google" id="ProtNLM"/>
    </source>
</evidence>
<dbReference type="RefSeq" id="WP_185093386.1">
    <property type="nucleotide sequence ID" value="NZ_BJXC01000022.1"/>
</dbReference>
<keyword evidence="1" id="KW-0175">Coiled coil</keyword>
<evidence type="ECO:0000313" key="3">
    <source>
        <dbReference type="EMBL" id="GEM53023.1"/>
    </source>
</evidence>
<gene>
    <name evidence="3" type="ORF">EB1_28130</name>
</gene>
<dbReference type="EMBL" id="BJXC01000022">
    <property type="protein sequence ID" value="GEM53023.1"/>
    <property type="molecule type" value="Genomic_DNA"/>
</dbReference>
<protein>
    <recommendedName>
        <fullName evidence="5">DUF3945 domain-containing protein</fullName>
    </recommendedName>
</protein>
<accession>A0A511NJR3</accession>
<dbReference type="STRING" id="1218108.GCA_000382425_00941"/>
<organism evidence="3 4">
    <name type="scientific">Empedobacter brevis NBRC 14943 = ATCC 43319</name>
    <dbReference type="NCBI Taxonomy" id="1218108"/>
    <lineage>
        <taxon>Bacteria</taxon>
        <taxon>Pseudomonadati</taxon>
        <taxon>Bacteroidota</taxon>
        <taxon>Flavobacteriia</taxon>
        <taxon>Flavobacteriales</taxon>
        <taxon>Weeksellaceae</taxon>
        <taxon>Empedobacter</taxon>
    </lineage>
</organism>
<comment type="caution">
    <text evidence="3">The sequence shown here is derived from an EMBL/GenBank/DDBJ whole genome shotgun (WGS) entry which is preliminary data.</text>
</comment>
<dbReference type="Proteomes" id="UP000321245">
    <property type="component" value="Unassembled WGS sequence"/>
</dbReference>
<feature type="region of interest" description="Disordered" evidence="2">
    <location>
        <begin position="631"/>
        <end position="655"/>
    </location>
</feature>
<evidence type="ECO:0000313" key="4">
    <source>
        <dbReference type="Proteomes" id="UP000321245"/>
    </source>
</evidence>
<evidence type="ECO:0000256" key="1">
    <source>
        <dbReference type="SAM" id="Coils"/>
    </source>
</evidence>
<evidence type="ECO:0000256" key="2">
    <source>
        <dbReference type="SAM" id="MobiDB-lite"/>
    </source>
</evidence>
<feature type="coiled-coil region" evidence="1">
    <location>
        <begin position="375"/>
        <end position="409"/>
    </location>
</feature>
<reference evidence="3 4" key="1">
    <citation type="submission" date="2019-07" db="EMBL/GenBank/DDBJ databases">
        <title>Whole genome shotgun sequence of Empedobacter brevis NBRC 14943.</title>
        <authorList>
            <person name="Hosoyama A."/>
            <person name="Uohara A."/>
            <person name="Ohji S."/>
            <person name="Ichikawa N."/>
        </authorList>
    </citation>
    <scope>NUCLEOTIDE SEQUENCE [LARGE SCALE GENOMIC DNA]</scope>
    <source>
        <strain evidence="3 4">NBRC 14943</strain>
    </source>
</reference>
<keyword evidence="4" id="KW-1185">Reference proteome</keyword>
<sequence>MENKLSLFDKYVTIRTKAYKDFVKAMENTSPKHFFRDDEKQFTEKEKKFLHIYRSREGELIEDSNFSVKIQVDLKQDLLAVTRHFNKASEMVHFIDEQQLGSKKMMIVQNNIKFTEATFDNEASKQKYLSDLWAKEFTTPTELSKGLTTTQIDEKQAYHYRKYEAEAKKSGFEITSLIWEESMINHSQHPTNFSFRYDEEMEATSSGFQLENVIDYEREDLLKKNKDREIIEKLQKETSDKLKNRCRPFSSSDNDFKVMEQFSKVNIESFNNFFADSSSTVEHKKYSNLKQDLIRNNYPPDRIKEVENLVKESTYTQQAEPNKVHVDHFIKILNDLKEENSKGIEVVHQNPVNDALKQISEKIQALHRERDYELLADNFSTAKQIEHEINDLEEQIKNSNNKNLNSMTTQDFNQVQYLKDQMKYLGFGEDEKLHKDLENGIKSKKQQFDIKTTSDKTLPGNKVDFTLNYSKTEKGGVFLNSYDANLTNEKGESVAQNFRISREDSFTAKEAINLLEGRSVKIEFDNPKTNEREPAFVKLNFNEEKNQYGNYNFQTFYKNYGVDAAEIVEKSNLIFDKPEYKADTVKSLEKGNAVKVKFNHADQIMEGKAVLNPQYKNLSLYDNSMNRINTNKPLEGLDQDNKHEKNNVKEQSMKR</sequence>
<dbReference type="GeneID" id="84651880"/>
<dbReference type="AlphaFoldDB" id="A0A511NJR3"/>
<proteinExistence type="predicted"/>
<name>A0A511NJR3_9FLAO</name>